<accession>A0A6P2C0I0</accession>
<dbReference type="InterPro" id="IPR003482">
    <property type="entry name" value="Whib"/>
</dbReference>
<dbReference type="GO" id="GO:0046872">
    <property type="term" value="F:metal ion binding"/>
    <property type="evidence" value="ECO:0007669"/>
    <property type="project" value="UniProtKB-KW"/>
</dbReference>
<keyword evidence="8 11" id="KW-0238">DNA-binding</keyword>
<evidence type="ECO:0000313" key="14">
    <source>
        <dbReference type="EMBL" id="TVZ04640.1"/>
    </source>
</evidence>
<comment type="PTM">
    <text evidence="11">The Fe-S cluster can be nitrosylated by nitric oxide (NO).</text>
</comment>
<evidence type="ECO:0000256" key="7">
    <source>
        <dbReference type="ARBA" id="ARBA00023015"/>
    </source>
</evidence>
<dbReference type="EMBL" id="RPFW01000003">
    <property type="protein sequence ID" value="TVZ04640.1"/>
    <property type="molecule type" value="Genomic_DNA"/>
</dbReference>
<dbReference type="GO" id="GO:0045892">
    <property type="term" value="P:negative regulation of DNA-templated transcription"/>
    <property type="evidence" value="ECO:0007669"/>
    <property type="project" value="TreeGrafter"/>
</dbReference>
<evidence type="ECO:0000256" key="4">
    <source>
        <dbReference type="ARBA" id="ARBA00022723"/>
    </source>
</evidence>
<comment type="function">
    <text evidence="11">Acts as a transcriptional regulator. Probably redox-responsive. The apo- but not holo-form probably binds DNA.</text>
</comment>
<evidence type="ECO:0000256" key="2">
    <source>
        <dbReference type="ARBA" id="ARBA00006597"/>
    </source>
</evidence>
<reference evidence="14 15" key="1">
    <citation type="submission" date="2018-11" db="EMBL/GenBank/DDBJ databases">
        <title>Trebonia kvetii gen.nov., sp.nov., a novel acidophilic actinobacterium, and proposal of the new actinobacterial family Treboniaceae fam. nov.</title>
        <authorList>
            <person name="Rapoport D."/>
            <person name="Sagova-Mareckova M."/>
            <person name="Sedlacek I."/>
            <person name="Provaznik J."/>
            <person name="Kralova S."/>
            <person name="Pavlinic D."/>
            <person name="Benes V."/>
            <person name="Kopecky J."/>
        </authorList>
    </citation>
    <scope>NUCLEOTIDE SEQUENCE [LARGE SCALE GENOMIC DNA]</scope>
    <source>
        <strain evidence="14 15">15Tr583</strain>
    </source>
</reference>
<feature type="region of interest" description="Disordered" evidence="12">
    <location>
        <begin position="58"/>
        <end position="113"/>
    </location>
</feature>
<evidence type="ECO:0000256" key="3">
    <source>
        <dbReference type="ARBA" id="ARBA00022485"/>
    </source>
</evidence>
<keyword evidence="7 11" id="KW-0805">Transcription regulation</keyword>
<dbReference type="OrthoDB" id="8104048at2"/>
<feature type="domain" description="4Fe-4S Wbl-type" evidence="13">
    <location>
        <begin position="8"/>
        <end position="70"/>
    </location>
</feature>
<comment type="caution">
    <text evidence="14">The sequence shown here is derived from an EMBL/GenBank/DDBJ whole genome shotgun (WGS) entry which is preliminary data.</text>
</comment>
<evidence type="ECO:0000256" key="8">
    <source>
        <dbReference type="ARBA" id="ARBA00023125"/>
    </source>
</evidence>
<evidence type="ECO:0000256" key="11">
    <source>
        <dbReference type="HAMAP-Rule" id="MF_01479"/>
    </source>
</evidence>
<sequence length="113" mass="11705">MTWMSSGACLQADPELFFPIAAVTGLAARQAEAAKAVCAPCAVRKNCLSYALEAMPEGIWGGTTPDERRAARRRPSRHLASAKSREPASAAVTGENATCGHAAGEPVPPGRTA</sequence>
<keyword evidence="5 11" id="KW-0408">Iron</keyword>
<evidence type="ECO:0000256" key="5">
    <source>
        <dbReference type="ARBA" id="ARBA00023004"/>
    </source>
</evidence>
<name>A0A6P2C0I0_9ACTN</name>
<keyword evidence="9 11" id="KW-1015">Disulfide bond</keyword>
<dbReference type="Pfam" id="PF02467">
    <property type="entry name" value="Whib"/>
    <property type="match status" value="1"/>
</dbReference>
<organism evidence="14 15">
    <name type="scientific">Trebonia kvetii</name>
    <dbReference type="NCBI Taxonomy" id="2480626"/>
    <lineage>
        <taxon>Bacteria</taxon>
        <taxon>Bacillati</taxon>
        <taxon>Actinomycetota</taxon>
        <taxon>Actinomycetes</taxon>
        <taxon>Streptosporangiales</taxon>
        <taxon>Treboniaceae</taxon>
        <taxon>Trebonia</taxon>
    </lineage>
</organism>
<dbReference type="InterPro" id="IPR034768">
    <property type="entry name" value="4FE4S_WBL"/>
</dbReference>
<dbReference type="GO" id="GO:0045454">
    <property type="term" value="P:cell redox homeostasis"/>
    <property type="evidence" value="ECO:0007669"/>
    <property type="project" value="TreeGrafter"/>
</dbReference>
<comment type="PTM">
    <text evidence="11">Upon Fe-S cluster removal intramolecular disulfide bonds are formed.</text>
</comment>
<dbReference type="GO" id="GO:0003677">
    <property type="term" value="F:DNA binding"/>
    <property type="evidence" value="ECO:0007669"/>
    <property type="project" value="UniProtKB-UniRule"/>
</dbReference>
<feature type="binding site" evidence="11">
    <location>
        <position position="38"/>
    </location>
    <ligand>
        <name>[4Fe-4S] cluster</name>
        <dbReference type="ChEBI" id="CHEBI:49883"/>
    </ligand>
</feature>
<dbReference type="GO" id="GO:0035731">
    <property type="term" value="F:dinitrosyl-iron complex binding"/>
    <property type="evidence" value="ECO:0007669"/>
    <property type="project" value="UniProtKB-UniRule"/>
</dbReference>
<comment type="cofactor">
    <cofactor evidence="11">
        <name>[4Fe-4S] cluster</name>
        <dbReference type="ChEBI" id="CHEBI:49883"/>
    </cofactor>
    <text evidence="11">Binds 1 [4Fe-4S] cluster per subunit. Following nitrosylation of the [4Fe-4S] cluster binds 1 [4Fe-8(NO)] cluster per subunit.</text>
</comment>
<feature type="binding site" evidence="11">
    <location>
        <position position="9"/>
    </location>
    <ligand>
        <name>[4Fe-4S] cluster</name>
        <dbReference type="ChEBI" id="CHEBI:49883"/>
    </ligand>
</feature>
<evidence type="ECO:0000256" key="6">
    <source>
        <dbReference type="ARBA" id="ARBA00023014"/>
    </source>
</evidence>
<evidence type="ECO:0000313" key="15">
    <source>
        <dbReference type="Proteomes" id="UP000460272"/>
    </source>
</evidence>
<gene>
    <name evidence="11" type="primary">whiB</name>
    <name evidence="14" type="ORF">EAS64_15590</name>
</gene>
<keyword evidence="15" id="KW-1185">Reference proteome</keyword>
<keyword evidence="11" id="KW-0963">Cytoplasm</keyword>
<dbReference type="AlphaFoldDB" id="A0A6P2C0I0"/>
<protein>
    <recommendedName>
        <fullName evidence="11">Transcriptional regulator WhiB</fullName>
    </recommendedName>
</protein>
<comment type="similarity">
    <text evidence="2 11">Belongs to the WhiB family.</text>
</comment>
<feature type="binding site" evidence="11">
    <location>
        <position position="47"/>
    </location>
    <ligand>
        <name>[4Fe-4S] cluster</name>
        <dbReference type="ChEBI" id="CHEBI:49883"/>
    </ligand>
</feature>
<dbReference type="PANTHER" id="PTHR38839:SF6">
    <property type="entry name" value="TRANSCRIPTIONAL REGULATOR WHIB1"/>
    <property type="match status" value="1"/>
</dbReference>
<proteinExistence type="inferred from homology"/>
<evidence type="ECO:0000259" key="13">
    <source>
        <dbReference type="PROSITE" id="PS51674"/>
    </source>
</evidence>
<evidence type="ECO:0000256" key="10">
    <source>
        <dbReference type="ARBA" id="ARBA00023163"/>
    </source>
</evidence>
<keyword evidence="4 11" id="KW-0479">Metal-binding</keyword>
<dbReference type="Proteomes" id="UP000460272">
    <property type="component" value="Unassembled WGS sequence"/>
</dbReference>
<evidence type="ECO:0000256" key="1">
    <source>
        <dbReference type="ARBA" id="ARBA00004496"/>
    </source>
</evidence>
<keyword evidence="3 11" id="KW-0004">4Fe-4S</keyword>
<keyword evidence="6 11" id="KW-0411">Iron-sulfur</keyword>
<evidence type="ECO:0000256" key="12">
    <source>
        <dbReference type="SAM" id="MobiDB-lite"/>
    </source>
</evidence>
<dbReference type="PANTHER" id="PTHR38839">
    <property type="entry name" value="TRANSCRIPTIONAL REGULATOR WHID-RELATED"/>
    <property type="match status" value="1"/>
</dbReference>
<evidence type="ECO:0000256" key="9">
    <source>
        <dbReference type="ARBA" id="ARBA00023157"/>
    </source>
</evidence>
<dbReference type="GO" id="GO:0005737">
    <property type="term" value="C:cytoplasm"/>
    <property type="evidence" value="ECO:0007669"/>
    <property type="project" value="UniProtKB-SubCell"/>
</dbReference>
<dbReference type="HAMAP" id="MF_01479">
    <property type="entry name" value="WhiB"/>
    <property type="match status" value="1"/>
</dbReference>
<dbReference type="GO" id="GO:0051539">
    <property type="term" value="F:4 iron, 4 sulfur cluster binding"/>
    <property type="evidence" value="ECO:0007669"/>
    <property type="project" value="UniProtKB-UniRule"/>
</dbReference>
<comment type="subcellular location">
    <subcellularLocation>
        <location evidence="1 11">Cytoplasm</location>
    </subcellularLocation>
</comment>
<keyword evidence="10 11" id="KW-0804">Transcription</keyword>
<dbReference type="PROSITE" id="PS51674">
    <property type="entry name" value="4FE4S_WBL"/>
    <property type="match status" value="1"/>
</dbReference>
<feature type="binding site" evidence="11">
    <location>
        <position position="41"/>
    </location>
    <ligand>
        <name>[4Fe-4S] cluster</name>
        <dbReference type="ChEBI" id="CHEBI:49883"/>
    </ligand>
</feature>
<dbReference type="GO" id="GO:0047134">
    <property type="term" value="F:protein-disulfide reductase [NAD(P)H] activity"/>
    <property type="evidence" value="ECO:0007669"/>
    <property type="project" value="TreeGrafter"/>
</dbReference>